<organism evidence="1 2">
    <name type="scientific">Phialemonium thermophilum</name>
    <dbReference type="NCBI Taxonomy" id="223376"/>
    <lineage>
        <taxon>Eukaryota</taxon>
        <taxon>Fungi</taxon>
        <taxon>Dikarya</taxon>
        <taxon>Ascomycota</taxon>
        <taxon>Pezizomycotina</taxon>
        <taxon>Sordariomycetes</taxon>
        <taxon>Sordariomycetidae</taxon>
        <taxon>Cephalothecales</taxon>
        <taxon>Cephalothecaceae</taxon>
        <taxon>Phialemonium</taxon>
    </lineage>
</organism>
<comment type="caution">
    <text evidence="1">The sequence shown here is derived from an EMBL/GenBank/DDBJ whole genome shotgun (WGS) entry which is preliminary data.</text>
</comment>
<proteinExistence type="predicted"/>
<dbReference type="EMBL" id="JAZHXJ010000050">
    <property type="protein sequence ID" value="KAL1878607.1"/>
    <property type="molecule type" value="Genomic_DNA"/>
</dbReference>
<dbReference type="Proteomes" id="UP001586593">
    <property type="component" value="Unassembled WGS sequence"/>
</dbReference>
<reference evidence="1 2" key="1">
    <citation type="journal article" date="2024" name="Commun. Biol.">
        <title>Comparative genomic analysis of thermophilic fungi reveals convergent evolutionary adaptations and gene losses.</title>
        <authorList>
            <person name="Steindorff A.S."/>
            <person name="Aguilar-Pontes M.V."/>
            <person name="Robinson A.J."/>
            <person name="Andreopoulos B."/>
            <person name="LaButti K."/>
            <person name="Kuo A."/>
            <person name="Mondo S."/>
            <person name="Riley R."/>
            <person name="Otillar R."/>
            <person name="Haridas S."/>
            <person name="Lipzen A."/>
            <person name="Grimwood J."/>
            <person name="Schmutz J."/>
            <person name="Clum A."/>
            <person name="Reid I.D."/>
            <person name="Moisan M.C."/>
            <person name="Butler G."/>
            <person name="Nguyen T.T.M."/>
            <person name="Dewar K."/>
            <person name="Conant G."/>
            <person name="Drula E."/>
            <person name="Henrissat B."/>
            <person name="Hansel C."/>
            <person name="Singer S."/>
            <person name="Hutchinson M.I."/>
            <person name="de Vries R.P."/>
            <person name="Natvig D.O."/>
            <person name="Powell A.J."/>
            <person name="Tsang A."/>
            <person name="Grigoriev I.V."/>
        </authorList>
    </citation>
    <scope>NUCLEOTIDE SEQUENCE [LARGE SCALE GENOMIC DNA]</scope>
    <source>
        <strain evidence="1 2">ATCC 24622</strain>
    </source>
</reference>
<accession>A0ABR3XSW1</accession>
<protein>
    <submittedName>
        <fullName evidence="1">Uncharacterized protein</fullName>
    </submittedName>
</protein>
<keyword evidence="2" id="KW-1185">Reference proteome</keyword>
<evidence type="ECO:0000313" key="1">
    <source>
        <dbReference type="EMBL" id="KAL1878607.1"/>
    </source>
</evidence>
<name>A0ABR3XSW1_9PEZI</name>
<gene>
    <name evidence="1" type="ORF">VTK73DRAFT_7688</name>
</gene>
<sequence length="163" mass="18866">MTTDTDGRILCPVYRQVMATHIHGPGSSGTYFKGVQSNVRYPMSQWHEQAQSHVPPRPTSRETTICRTASREDSATWRSRESNCLIDPLTRYSVRFNGIWLGINRTQDFAQFVRRPSVRSNAGKQLFSFWSQIQWHTASTCSWLAPPTYLRLLRRDLRASELF</sequence>
<evidence type="ECO:0000313" key="2">
    <source>
        <dbReference type="Proteomes" id="UP001586593"/>
    </source>
</evidence>